<dbReference type="Proteomes" id="UP000260874">
    <property type="component" value="Unassembled WGS sequence"/>
</dbReference>
<proteinExistence type="predicted"/>
<evidence type="ECO:0000313" key="2">
    <source>
        <dbReference type="EMBL" id="RGK84480.1"/>
    </source>
</evidence>
<protein>
    <submittedName>
        <fullName evidence="2">SusD/RagB family nutrient-binding outer membrane lipoprotein</fullName>
    </submittedName>
</protein>
<feature type="signal peptide" evidence="1">
    <location>
        <begin position="1"/>
        <end position="24"/>
    </location>
</feature>
<keyword evidence="2" id="KW-0449">Lipoprotein</keyword>
<dbReference type="PROSITE" id="PS51257">
    <property type="entry name" value="PROKAR_LIPOPROTEIN"/>
    <property type="match status" value="1"/>
</dbReference>
<sequence>MIMKNILKYTATALLAASMFTACTGAFDDLNTDPKGVSDEELKQDNNYIGMHFIPMMQSIYYNNGGGTNPWEYQLIQNLNADMWSGYVSTATAFAGNVNNITYAMNAGWNDNCWDYAYNHVMSQSLKITRKCEKDMETYSHFAAINTICRVIAMSRLTDQYGCIIYTHYGESATGGTYDSGQDVYKKFFEELREAADELRAVKDKDVASFAPFDYAYGGDLNKWAKLCNTIRLRLAMRIVKYDAAWAKSEAEAAMNDSNGLIETNDANFGIAGNGYVNPLYGLAFSYGDCVLNANIPSLLGGMNDARLEKYATTNADGDFFGIRNGVKGLEEGKNSDNYKAIVSKPNLVATSPAILATAGETILLEAEAALRGWNVNGKGTAKDLYEKGVKASFEQWGAAVGDYLSGTTAAVAYVDPIIPAASIEGQSKVTAQWDESLSNEEKFAKIATQRWIAVYPEGMNGWAELRRTGYPKLFPVMVNYSQGEIDTDLGPRRLPFTINEKDNNPTGYAKAVEMLGGPDNAATRVFWDVNKSNF</sequence>
<accession>A0A3E4PX14</accession>
<dbReference type="SUPFAM" id="SSF48452">
    <property type="entry name" value="TPR-like"/>
    <property type="match status" value="1"/>
</dbReference>
<comment type="caution">
    <text evidence="2">The sequence shown here is derived from an EMBL/GenBank/DDBJ whole genome shotgun (WGS) entry which is preliminary data.</text>
</comment>
<feature type="chain" id="PRO_5017724640" evidence="1">
    <location>
        <begin position="25"/>
        <end position="535"/>
    </location>
</feature>
<evidence type="ECO:0000313" key="3">
    <source>
        <dbReference type="Proteomes" id="UP000260874"/>
    </source>
</evidence>
<gene>
    <name evidence="2" type="ORF">DXC91_13305</name>
</gene>
<reference evidence="2 3" key="1">
    <citation type="submission" date="2018-08" db="EMBL/GenBank/DDBJ databases">
        <title>A genome reference for cultivated species of the human gut microbiota.</title>
        <authorList>
            <person name="Zou Y."/>
            <person name="Xue W."/>
            <person name="Luo G."/>
        </authorList>
    </citation>
    <scope>NUCLEOTIDE SEQUENCE [LARGE SCALE GENOMIC DNA]</scope>
    <source>
        <strain evidence="2 3">TF09-22</strain>
    </source>
</reference>
<dbReference type="AlphaFoldDB" id="A0A3E4PX14"/>
<name>A0A3E4PX14_BACUN</name>
<dbReference type="Pfam" id="PF12741">
    <property type="entry name" value="SusD-like"/>
    <property type="match status" value="1"/>
</dbReference>
<dbReference type="InterPro" id="IPR011990">
    <property type="entry name" value="TPR-like_helical_dom_sf"/>
</dbReference>
<evidence type="ECO:0000256" key="1">
    <source>
        <dbReference type="SAM" id="SignalP"/>
    </source>
</evidence>
<organism evidence="2 3">
    <name type="scientific">Bacteroides uniformis</name>
    <dbReference type="NCBI Taxonomy" id="820"/>
    <lineage>
        <taxon>Bacteria</taxon>
        <taxon>Pseudomonadati</taxon>
        <taxon>Bacteroidota</taxon>
        <taxon>Bacteroidia</taxon>
        <taxon>Bacteroidales</taxon>
        <taxon>Bacteroidaceae</taxon>
        <taxon>Bacteroides</taxon>
    </lineage>
</organism>
<dbReference type="EMBL" id="QSRB01000011">
    <property type="protein sequence ID" value="RGK84480.1"/>
    <property type="molecule type" value="Genomic_DNA"/>
</dbReference>
<dbReference type="Gene3D" id="1.25.40.390">
    <property type="match status" value="1"/>
</dbReference>
<dbReference type="InterPro" id="IPR024302">
    <property type="entry name" value="SusD-like"/>
</dbReference>
<keyword evidence="1" id="KW-0732">Signal</keyword>